<gene>
    <name evidence="1" type="ORF">R3P38DRAFT_3184341</name>
</gene>
<dbReference type="AlphaFoldDB" id="A0AAW0C5W7"/>
<name>A0AAW0C5W7_9AGAR</name>
<comment type="caution">
    <text evidence="1">The sequence shown here is derived from an EMBL/GenBank/DDBJ whole genome shotgun (WGS) entry which is preliminary data.</text>
</comment>
<dbReference type="EMBL" id="JAWWNJ010000020">
    <property type="protein sequence ID" value="KAK7034899.1"/>
    <property type="molecule type" value="Genomic_DNA"/>
</dbReference>
<evidence type="ECO:0000313" key="2">
    <source>
        <dbReference type="Proteomes" id="UP001362999"/>
    </source>
</evidence>
<reference evidence="1 2" key="1">
    <citation type="journal article" date="2024" name="J Genomics">
        <title>Draft genome sequencing and assembly of Favolaschia claudopus CIRM-BRFM 2984 isolated from oak limbs.</title>
        <authorList>
            <person name="Navarro D."/>
            <person name="Drula E."/>
            <person name="Chaduli D."/>
            <person name="Cazenave R."/>
            <person name="Ahrendt S."/>
            <person name="Wang J."/>
            <person name="Lipzen A."/>
            <person name="Daum C."/>
            <person name="Barry K."/>
            <person name="Grigoriev I.V."/>
            <person name="Favel A."/>
            <person name="Rosso M.N."/>
            <person name="Martin F."/>
        </authorList>
    </citation>
    <scope>NUCLEOTIDE SEQUENCE [LARGE SCALE GENOMIC DNA]</scope>
    <source>
        <strain evidence="1 2">CIRM-BRFM 2984</strain>
    </source>
</reference>
<organism evidence="1 2">
    <name type="scientific">Favolaschia claudopus</name>
    <dbReference type="NCBI Taxonomy" id="2862362"/>
    <lineage>
        <taxon>Eukaryota</taxon>
        <taxon>Fungi</taxon>
        <taxon>Dikarya</taxon>
        <taxon>Basidiomycota</taxon>
        <taxon>Agaricomycotina</taxon>
        <taxon>Agaricomycetes</taxon>
        <taxon>Agaricomycetidae</taxon>
        <taxon>Agaricales</taxon>
        <taxon>Marasmiineae</taxon>
        <taxon>Mycenaceae</taxon>
        <taxon>Favolaschia</taxon>
    </lineage>
</organism>
<protein>
    <submittedName>
        <fullName evidence="1">Uncharacterized protein</fullName>
    </submittedName>
</protein>
<dbReference type="Proteomes" id="UP001362999">
    <property type="component" value="Unassembled WGS sequence"/>
</dbReference>
<keyword evidence="2" id="KW-1185">Reference proteome</keyword>
<proteinExistence type="predicted"/>
<accession>A0AAW0C5W7</accession>
<evidence type="ECO:0000313" key="1">
    <source>
        <dbReference type="EMBL" id="KAK7034899.1"/>
    </source>
</evidence>
<sequence>MFKRSKEAREEYFLDAFTEIFQREGRAIQAILTRDSTTTVTELLKGFSMEQLAEELEAAAPTLWAALAAISIPNKSTRRAADGENRRDKGLVFTTIRALISVLRSQKANNFQLVVGLFL</sequence>